<keyword evidence="7 11" id="KW-0560">Oxidoreductase</keyword>
<evidence type="ECO:0000256" key="7">
    <source>
        <dbReference type="ARBA" id="ARBA00023002"/>
    </source>
</evidence>
<evidence type="ECO:0000256" key="10">
    <source>
        <dbReference type="ARBA" id="ARBA00047554"/>
    </source>
</evidence>
<keyword evidence="8 11" id="KW-0350">Heme biosynthesis</keyword>
<dbReference type="AlphaFoldDB" id="A0A7M7JNC1"/>
<evidence type="ECO:0000256" key="3">
    <source>
        <dbReference type="ARBA" id="ARBA00010551"/>
    </source>
</evidence>
<dbReference type="SUPFAM" id="SSF51905">
    <property type="entry name" value="FAD/NAD(P)-binding domain"/>
    <property type="match status" value="1"/>
</dbReference>
<proteinExistence type="inferred from homology"/>
<evidence type="ECO:0000256" key="11">
    <source>
        <dbReference type="RuleBase" id="RU367069"/>
    </source>
</evidence>
<dbReference type="InterPro" id="IPR036188">
    <property type="entry name" value="FAD/NAD-bd_sf"/>
</dbReference>
<evidence type="ECO:0000256" key="1">
    <source>
        <dbReference type="ARBA" id="ARBA00002600"/>
    </source>
</evidence>
<dbReference type="OrthoDB" id="419752at2759"/>
<dbReference type="InterPro" id="IPR004572">
    <property type="entry name" value="Protoporphyrinogen_oxidase"/>
</dbReference>
<dbReference type="Proteomes" id="UP000594260">
    <property type="component" value="Unplaced"/>
</dbReference>
<dbReference type="EnsemblMetazoa" id="XM_022798992">
    <property type="protein sequence ID" value="XP_022654727"/>
    <property type="gene ID" value="LOC111247726"/>
</dbReference>
<organism evidence="13 14">
    <name type="scientific">Varroa destructor</name>
    <name type="common">Honeybee mite</name>
    <dbReference type="NCBI Taxonomy" id="109461"/>
    <lineage>
        <taxon>Eukaryota</taxon>
        <taxon>Metazoa</taxon>
        <taxon>Ecdysozoa</taxon>
        <taxon>Arthropoda</taxon>
        <taxon>Chelicerata</taxon>
        <taxon>Arachnida</taxon>
        <taxon>Acari</taxon>
        <taxon>Parasitiformes</taxon>
        <taxon>Mesostigmata</taxon>
        <taxon>Gamasina</taxon>
        <taxon>Dermanyssoidea</taxon>
        <taxon>Varroidae</taxon>
        <taxon>Varroa</taxon>
    </lineage>
</organism>
<comment type="similarity">
    <text evidence="3 11">Belongs to the protoporphyrinogen/coproporphyrinogen oxidase family. Protoporphyrinogen oxidase subfamily.</text>
</comment>
<dbReference type="EC" id="1.3.3.4" evidence="4 11"/>
<dbReference type="GeneID" id="111247726"/>
<evidence type="ECO:0000313" key="14">
    <source>
        <dbReference type="Proteomes" id="UP000594260"/>
    </source>
</evidence>
<dbReference type="Pfam" id="PF01593">
    <property type="entry name" value="Amino_oxidase"/>
    <property type="match status" value="1"/>
</dbReference>
<dbReference type="UniPathway" id="UPA00251">
    <property type="reaction ID" value="UER00324"/>
</dbReference>
<dbReference type="InterPro" id="IPR050464">
    <property type="entry name" value="Zeta_carotene_desat/Oxidored"/>
</dbReference>
<keyword evidence="9 11" id="KW-0627">Porphyrin biosynthesis</keyword>
<evidence type="ECO:0000256" key="4">
    <source>
        <dbReference type="ARBA" id="ARBA00012867"/>
    </source>
</evidence>
<dbReference type="InterPro" id="IPR002937">
    <property type="entry name" value="Amino_oxidase"/>
</dbReference>
<sequence>MKWVFSNTDLIGIGDSGEIMQSAVVLGGGISGLAATYYLTRIPDIQRIILVDKKARLGGWIQSTRYPCGTVDEHGPHSIRVDGVQGANTLNLIEELKLGDEILPVSPTALRGRMIYHEGKLLWLPKGLGDIFRIRKPFSKPLVFPILKELVKPKSDIEDESLYSFVQRRFNDEMAKYIIDPMCRGICAGDAKEISVRSLLPAMYNAEKKHGSVIKGMLKNSNMGAVSGLAQKAHKEHWGAFSFRQGLQTLVDRLVEVVAEDRRVTIYENEDNVHLSEEDGRFTVEYAEGRTQAHHLFSCIPAKALSRLMSRVEPRMSSALLEIPLVHLVSCTLEFKGSLLPHQAFGYLVPSSEGSRVLGMIFDTACFPRHDGQYYKKTRVTCLMGGRWFATNFGDVKSVQATTFTETATDACREHLGLTQKPIRHLTNILPNCIPQYQVGHYATVMKLKNLIAENNFQMSLLGSSYEGLSVNDCIYNAKLTVEKYAKSQGII</sequence>
<protein>
    <recommendedName>
        <fullName evidence="4 11">Protoporphyrinogen oxidase</fullName>
        <ecNumber evidence="4 11">1.3.3.4</ecNumber>
    </recommendedName>
</protein>
<evidence type="ECO:0000259" key="12">
    <source>
        <dbReference type="Pfam" id="PF01593"/>
    </source>
</evidence>
<name>A0A7M7JNC1_VARDE</name>
<evidence type="ECO:0000256" key="6">
    <source>
        <dbReference type="ARBA" id="ARBA00022827"/>
    </source>
</evidence>
<dbReference type="SUPFAM" id="SSF54373">
    <property type="entry name" value="FAD-linked reductases, C-terminal domain"/>
    <property type="match status" value="1"/>
</dbReference>
<keyword evidence="5 11" id="KW-0285">Flavoprotein</keyword>
<dbReference type="KEGG" id="vde:111247726"/>
<dbReference type="NCBIfam" id="TIGR00562">
    <property type="entry name" value="proto_IX_ox"/>
    <property type="match status" value="1"/>
</dbReference>
<comment type="cofactor">
    <cofactor evidence="11">
        <name>FAD</name>
        <dbReference type="ChEBI" id="CHEBI:57692"/>
    </cofactor>
    <text evidence="11">Binds 1 FAD per subunit.</text>
</comment>
<reference evidence="13" key="1">
    <citation type="submission" date="2021-01" db="UniProtKB">
        <authorList>
            <consortium name="EnsemblMetazoa"/>
        </authorList>
    </citation>
    <scope>IDENTIFICATION</scope>
</reference>
<keyword evidence="6 11" id="KW-0274">FAD</keyword>
<dbReference type="PANTHER" id="PTHR42923">
    <property type="entry name" value="PROTOPORPHYRINOGEN OXIDASE"/>
    <property type="match status" value="1"/>
</dbReference>
<evidence type="ECO:0000256" key="9">
    <source>
        <dbReference type="ARBA" id="ARBA00023244"/>
    </source>
</evidence>
<comment type="subcellular location">
    <subcellularLocation>
        <location evidence="11">Mitochondrion inner membrane</location>
    </subcellularLocation>
</comment>
<dbReference type="InParanoid" id="A0A7M7JNC1"/>
<dbReference type="GO" id="GO:0005743">
    <property type="term" value="C:mitochondrial inner membrane"/>
    <property type="evidence" value="ECO:0007669"/>
    <property type="project" value="UniProtKB-SubCell"/>
</dbReference>
<keyword evidence="14" id="KW-1185">Reference proteome</keyword>
<evidence type="ECO:0000256" key="2">
    <source>
        <dbReference type="ARBA" id="ARBA00005073"/>
    </source>
</evidence>
<dbReference type="OMA" id="WFDQWFG"/>
<dbReference type="PANTHER" id="PTHR42923:SF3">
    <property type="entry name" value="PROTOPORPHYRINOGEN OXIDASE"/>
    <property type="match status" value="1"/>
</dbReference>
<comment type="pathway">
    <text evidence="2 11">Porphyrin-containing compound metabolism; protoporphyrin-IX biosynthesis; protoporphyrin-IX from protoporphyrinogen-IX: step 1/1.</text>
</comment>
<feature type="domain" description="Amine oxidase" evidence="12">
    <location>
        <begin position="30"/>
        <end position="435"/>
    </location>
</feature>
<evidence type="ECO:0000256" key="8">
    <source>
        <dbReference type="ARBA" id="ARBA00023133"/>
    </source>
</evidence>
<dbReference type="CTD" id="5498"/>
<comment type="catalytic activity">
    <reaction evidence="10 11">
        <text>protoporphyrinogen IX + 3 O2 = protoporphyrin IX + 3 H2O2</text>
        <dbReference type="Rhea" id="RHEA:25576"/>
        <dbReference type="ChEBI" id="CHEBI:15379"/>
        <dbReference type="ChEBI" id="CHEBI:16240"/>
        <dbReference type="ChEBI" id="CHEBI:57306"/>
        <dbReference type="ChEBI" id="CHEBI:57307"/>
        <dbReference type="EC" id="1.3.3.4"/>
    </reaction>
</comment>
<dbReference type="GO" id="GO:0004729">
    <property type="term" value="F:oxygen-dependent protoporphyrinogen oxidase activity"/>
    <property type="evidence" value="ECO:0007669"/>
    <property type="project" value="UniProtKB-UniRule"/>
</dbReference>
<dbReference type="Gene3D" id="3.50.50.60">
    <property type="entry name" value="FAD/NAD(P)-binding domain"/>
    <property type="match status" value="1"/>
</dbReference>
<dbReference type="GO" id="GO:0006782">
    <property type="term" value="P:protoporphyrinogen IX biosynthetic process"/>
    <property type="evidence" value="ECO:0007669"/>
    <property type="project" value="UniProtKB-UniRule"/>
</dbReference>
<evidence type="ECO:0000256" key="5">
    <source>
        <dbReference type="ARBA" id="ARBA00022630"/>
    </source>
</evidence>
<comment type="function">
    <text evidence="1 11">Catalyzes the 6-electron oxidation of protoporphyrinogen-IX to form protoporphyrin-IX.</text>
</comment>
<dbReference type="FunCoup" id="A0A7M7JNC1">
    <property type="interactions" value="1111"/>
</dbReference>
<evidence type="ECO:0000313" key="13">
    <source>
        <dbReference type="EnsemblMetazoa" id="XP_022654727"/>
    </source>
</evidence>
<dbReference type="RefSeq" id="XP_022654727.1">
    <property type="nucleotide sequence ID" value="XM_022798992.1"/>
</dbReference>
<accession>A0A7M7JNC1</accession>